<keyword evidence="4" id="KW-1185">Reference proteome</keyword>
<dbReference type="InterPro" id="IPR000210">
    <property type="entry name" value="BTB/POZ_dom"/>
</dbReference>
<dbReference type="CDD" id="cd18186">
    <property type="entry name" value="BTB_POZ_ZBTB_KLHL-like"/>
    <property type="match status" value="1"/>
</dbReference>
<dbReference type="SMART" id="SM00225">
    <property type="entry name" value="BTB"/>
    <property type="match status" value="1"/>
</dbReference>
<protein>
    <recommendedName>
        <fullName evidence="2">BTB domain-containing protein</fullName>
    </recommendedName>
</protein>
<feature type="domain" description="BTB" evidence="2">
    <location>
        <begin position="126"/>
        <end position="193"/>
    </location>
</feature>
<evidence type="ECO:0000259" key="2">
    <source>
        <dbReference type="PROSITE" id="PS50097"/>
    </source>
</evidence>
<dbReference type="AlphaFoldDB" id="A0A4Z1GCR4"/>
<proteinExistence type="predicted"/>
<organism evidence="3 4">
    <name type="scientific">Botrytis hyacinthi</name>
    <dbReference type="NCBI Taxonomy" id="278943"/>
    <lineage>
        <taxon>Eukaryota</taxon>
        <taxon>Fungi</taxon>
        <taxon>Dikarya</taxon>
        <taxon>Ascomycota</taxon>
        <taxon>Pezizomycotina</taxon>
        <taxon>Leotiomycetes</taxon>
        <taxon>Helotiales</taxon>
        <taxon>Sclerotiniaceae</taxon>
        <taxon>Botrytis</taxon>
    </lineage>
</organism>
<dbReference type="PROSITE" id="PS50097">
    <property type="entry name" value="BTB"/>
    <property type="match status" value="1"/>
</dbReference>
<dbReference type="PANTHER" id="PTHR47843">
    <property type="entry name" value="BTB DOMAIN-CONTAINING PROTEIN-RELATED"/>
    <property type="match status" value="1"/>
</dbReference>
<dbReference type="InterPro" id="IPR011333">
    <property type="entry name" value="SKP1/BTB/POZ_sf"/>
</dbReference>
<accession>A0A4Z1GCR4</accession>
<sequence>MEFLLTKSVDLAFKLISKNPSQSDPRMSSPFGRGGIFKDSARRVRGGSDHASARRGSGGSDHGRVSFGSTRGSFGNAIIDLSSEIIDLSSAAIQKPVATDETNEAERPVKINNITAVTFLNKTEMVDLIVGPEEALFRVHKSFLCNKIPYFDRMFNGGFIEAKENSAKFPEDGPESFDILIEWVYSGYIRFYEVGVSDSPESWNFIRFYALAEKLGLTQLEDHALDLYRQSSKVKNATFDMSWATKAYEITPQGSALRRYAIQVLVWRFHTQEDSDFNVNDHFIQTMESDHDLFTDFMLALRKHVKVVTPTDPRIIDPQIPVTRCEYHGHTKDEDCYKFRRT</sequence>
<dbReference type="Gene3D" id="3.30.710.10">
    <property type="entry name" value="Potassium Channel Kv1.1, Chain A"/>
    <property type="match status" value="1"/>
</dbReference>
<name>A0A4Z1GCR4_9HELO</name>
<feature type="region of interest" description="Disordered" evidence="1">
    <location>
        <begin position="18"/>
        <end position="66"/>
    </location>
</feature>
<evidence type="ECO:0000256" key="1">
    <source>
        <dbReference type="SAM" id="MobiDB-lite"/>
    </source>
</evidence>
<comment type="caution">
    <text evidence="3">The sequence shown here is derived from an EMBL/GenBank/DDBJ whole genome shotgun (WGS) entry which is preliminary data.</text>
</comment>
<dbReference type="Pfam" id="PF00651">
    <property type="entry name" value="BTB"/>
    <property type="match status" value="1"/>
</dbReference>
<evidence type="ECO:0000313" key="4">
    <source>
        <dbReference type="Proteomes" id="UP000297814"/>
    </source>
</evidence>
<dbReference type="EMBL" id="PQXK01000183">
    <property type="protein sequence ID" value="TGO34766.1"/>
    <property type="molecule type" value="Genomic_DNA"/>
</dbReference>
<reference evidence="3 4" key="1">
    <citation type="submission" date="2017-12" db="EMBL/GenBank/DDBJ databases">
        <title>Comparative genomics of Botrytis spp.</title>
        <authorList>
            <person name="Valero-Jimenez C.A."/>
            <person name="Tapia P."/>
            <person name="Veloso J."/>
            <person name="Silva-Moreno E."/>
            <person name="Staats M."/>
            <person name="Valdes J.H."/>
            <person name="Van Kan J.A.L."/>
        </authorList>
    </citation>
    <scope>NUCLEOTIDE SEQUENCE [LARGE SCALE GENOMIC DNA]</scope>
    <source>
        <strain evidence="3 4">Bh0001</strain>
    </source>
</reference>
<evidence type="ECO:0000313" key="3">
    <source>
        <dbReference type="EMBL" id="TGO34766.1"/>
    </source>
</evidence>
<dbReference type="SUPFAM" id="SSF54695">
    <property type="entry name" value="POZ domain"/>
    <property type="match status" value="1"/>
</dbReference>
<dbReference type="Proteomes" id="UP000297814">
    <property type="component" value="Unassembled WGS sequence"/>
</dbReference>
<dbReference type="PANTHER" id="PTHR47843:SF7">
    <property type="entry name" value="BTB DOMAIN-CONTAINING PROTEIN"/>
    <property type="match status" value="1"/>
</dbReference>
<feature type="compositionally biased region" description="Basic and acidic residues" evidence="1">
    <location>
        <begin position="39"/>
        <end position="52"/>
    </location>
</feature>
<gene>
    <name evidence="3" type="ORF">BHYA_0183g00180</name>
</gene>